<dbReference type="GO" id="GO:0005737">
    <property type="term" value="C:cytoplasm"/>
    <property type="evidence" value="ECO:0007669"/>
    <property type="project" value="UniProtKB-SubCell"/>
</dbReference>
<dbReference type="InterPro" id="IPR036389">
    <property type="entry name" value="RNase_III_sf"/>
</dbReference>
<dbReference type="InterPro" id="IPR000999">
    <property type="entry name" value="RNase_III_dom"/>
</dbReference>
<keyword evidence="4" id="KW-0690">Ribosome biogenesis</keyword>
<dbReference type="EMBL" id="LSDG01000008">
    <property type="protein sequence ID" value="KXB68064.1"/>
    <property type="molecule type" value="Genomic_DNA"/>
</dbReference>
<comment type="subunit">
    <text evidence="4">Homodimer.</text>
</comment>
<dbReference type="PATRIC" id="fig|755172.3.peg.368"/>
<evidence type="ECO:0000313" key="6">
    <source>
        <dbReference type="EMBL" id="KXB68064.1"/>
    </source>
</evidence>
<comment type="function">
    <text evidence="4">Involved in correct processing of both the 5' and 3' ends of 23S rRNA precursor. Processes 30S rRNA precursor transcript even in absence of ribonuclease 3 (Rnc); Rnc processes 30S rRNA into smaller rRNA precursors.</text>
</comment>
<accession>A0A134AK83</accession>
<sequence>MEKDVREYFSAPQWTEDEARGQNPLVLAYIGDGVYEVFIRSKILHRKEKVSRLHRASAQHAKASAQAEIALKLEPLFTEEEAAIFKRGRNTHQKTMAKHATVADYRNATGFECLIGYLYTSGQSERLRTYFTEIERIWDDEC</sequence>
<keyword evidence="4" id="KW-0698">rRNA processing</keyword>
<evidence type="ECO:0000256" key="1">
    <source>
        <dbReference type="ARBA" id="ARBA00022722"/>
    </source>
</evidence>
<dbReference type="InterPro" id="IPR008226">
    <property type="entry name" value="Mini3_fam"/>
</dbReference>
<dbReference type="Pfam" id="PF00636">
    <property type="entry name" value="Ribonuclease_3"/>
    <property type="match status" value="1"/>
</dbReference>
<protein>
    <recommendedName>
        <fullName evidence="4">Mini-ribonuclease 3</fullName>
        <shortName evidence="4">Mini-3</shortName>
        <shortName evidence="4">Mini-RNase 3</shortName>
        <ecNumber evidence="4">3.1.26.-</ecNumber>
    </recommendedName>
    <alternativeName>
        <fullName evidence="4">Mini-RNase III</fullName>
        <shortName evidence="4">Mini-III</shortName>
    </alternativeName>
</protein>
<dbReference type="STRING" id="755172.HMPREF1863_00382"/>
<evidence type="ECO:0000256" key="4">
    <source>
        <dbReference type="HAMAP-Rule" id="MF_01468"/>
    </source>
</evidence>
<comment type="subcellular location">
    <subcellularLocation>
        <location evidence="4">Cytoplasm</location>
    </subcellularLocation>
</comment>
<dbReference type="RefSeq" id="WP_068366836.1">
    <property type="nucleotide sequence ID" value="NZ_CAIJCT010000016.1"/>
</dbReference>
<feature type="active site" evidence="4">
    <location>
        <position position="32"/>
    </location>
</feature>
<proteinExistence type="inferred from homology"/>
<dbReference type="GO" id="GO:0004525">
    <property type="term" value="F:ribonuclease III activity"/>
    <property type="evidence" value="ECO:0007669"/>
    <property type="project" value="InterPro"/>
</dbReference>
<dbReference type="EC" id="3.1.26.-" evidence="4"/>
<feature type="domain" description="RNase III" evidence="5">
    <location>
        <begin position="26"/>
        <end position="122"/>
    </location>
</feature>
<keyword evidence="3 4" id="KW-0378">Hydrolase</keyword>
<name>A0A134AK83_9FIRM</name>
<keyword evidence="1 4" id="KW-0540">Nuclease</keyword>
<keyword evidence="4" id="KW-0963">Cytoplasm</keyword>
<dbReference type="HAMAP" id="MF_01468">
    <property type="entry name" value="RNase_Mini_III"/>
    <property type="match status" value="1"/>
</dbReference>
<organism evidence="6 7">
    <name type="scientific">Aedoeadaptatus coxii</name>
    <dbReference type="NCBI Taxonomy" id="755172"/>
    <lineage>
        <taxon>Bacteria</taxon>
        <taxon>Bacillati</taxon>
        <taxon>Bacillota</taxon>
        <taxon>Tissierellia</taxon>
        <taxon>Tissierellales</taxon>
        <taxon>Peptoniphilaceae</taxon>
        <taxon>Aedoeadaptatus</taxon>
    </lineage>
</organism>
<dbReference type="Proteomes" id="UP000070442">
    <property type="component" value="Unassembled WGS sequence"/>
</dbReference>
<dbReference type="Gene3D" id="1.10.1520.10">
    <property type="entry name" value="Ribonuclease III domain"/>
    <property type="match status" value="1"/>
</dbReference>
<comment type="similarity">
    <text evidence="4">Belongs to the MrnC RNase family.</text>
</comment>
<comment type="caution">
    <text evidence="6">The sequence shown here is derived from an EMBL/GenBank/DDBJ whole genome shotgun (WGS) entry which is preliminary data.</text>
</comment>
<evidence type="ECO:0000256" key="2">
    <source>
        <dbReference type="ARBA" id="ARBA00022759"/>
    </source>
</evidence>
<reference evidence="7" key="1">
    <citation type="submission" date="2016-01" db="EMBL/GenBank/DDBJ databases">
        <authorList>
            <person name="Mitreva M."/>
            <person name="Pepin K.H."/>
            <person name="Mihindukulasuriya K.A."/>
            <person name="Fulton R."/>
            <person name="Fronick C."/>
            <person name="O'Laughlin M."/>
            <person name="Miner T."/>
            <person name="Herter B."/>
            <person name="Rosa B.A."/>
            <person name="Cordes M."/>
            <person name="Tomlinson C."/>
            <person name="Wollam A."/>
            <person name="Palsikar V.B."/>
            <person name="Mardis E.R."/>
            <person name="Wilson R.K."/>
        </authorList>
    </citation>
    <scope>NUCLEOTIDE SEQUENCE [LARGE SCALE GENOMIC DNA]</scope>
    <source>
        <strain evidence="7">DNF00729</strain>
    </source>
</reference>
<dbReference type="GO" id="GO:0006364">
    <property type="term" value="P:rRNA processing"/>
    <property type="evidence" value="ECO:0007669"/>
    <property type="project" value="UniProtKB-UniRule"/>
</dbReference>
<keyword evidence="7" id="KW-1185">Reference proteome</keyword>
<keyword evidence="2 4" id="KW-0255">Endonuclease</keyword>
<keyword evidence="4" id="KW-0460">Magnesium</keyword>
<keyword evidence="4" id="KW-0699">rRNA-binding</keyword>
<gene>
    <name evidence="4" type="primary">mrnC</name>
    <name evidence="6" type="ORF">HMPREF1863_00382</name>
</gene>
<dbReference type="AlphaFoldDB" id="A0A134AK83"/>
<comment type="cofactor">
    <cofactor evidence="4">
        <name>Mg(2+)</name>
        <dbReference type="ChEBI" id="CHEBI:18420"/>
    </cofactor>
</comment>
<dbReference type="PANTHER" id="PTHR34276">
    <property type="entry name" value="MINI-RIBONUCLEASE 3"/>
    <property type="match status" value="1"/>
</dbReference>
<dbReference type="OrthoDB" id="46571at2"/>
<evidence type="ECO:0000259" key="5">
    <source>
        <dbReference type="Pfam" id="PF00636"/>
    </source>
</evidence>
<evidence type="ECO:0000256" key="3">
    <source>
        <dbReference type="ARBA" id="ARBA00022801"/>
    </source>
</evidence>
<dbReference type="PIRSF" id="PIRSF005520">
    <property type="entry name" value="UCP005520"/>
    <property type="match status" value="1"/>
</dbReference>
<evidence type="ECO:0000313" key="7">
    <source>
        <dbReference type="Proteomes" id="UP000070442"/>
    </source>
</evidence>
<dbReference type="PANTHER" id="PTHR34276:SF1">
    <property type="entry name" value="MINI-RIBONUCLEASE 3"/>
    <property type="match status" value="1"/>
</dbReference>
<keyword evidence="4" id="KW-0694">RNA-binding</keyword>
<dbReference type="GO" id="GO:0019843">
    <property type="term" value="F:rRNA binding"/>
    <property type="evidence" value="ECO:0007669"/>
    <property type="project" value="UniProtKB-UniRule"/>
</dbReference>
<dbReference type="SUPFAM" id="SSF69065">
    <property type="entry name" value="RNase III domain-like"/>
    <property type="match status" value="1"/>
</dbReference>